<evidence type="ECO:0000256" key="7">
    <source>
        <dbReference type="SAM" id="Phobius"/>
    </source>
</evidence>
<comment type="subcellular location">
    <subcellularLocation>
        <location evidence="1">Endoplasmic reticulum membrane</location>
        <topology evidence="1">Multi-pass membrane protein</topology>
    </subcellularLocation>
</comment>
<keyword evidence="5 7" id="KW-0472">Membrane</keyword>
<dbReference type="PANTHER" id="PTHR31394">
    <property type="entry name" value="TRANSMEMBRANE PROTEIN 199"/>
    <property type="match status" value="1"/>
</dbReference>
<proteinExistence type="predicted"/>
<gene>
    <name evidence="8" type="ORF">PVAG01_02760</name>
</gene>
<comment type="caution">
    <text evidence="8">The sequence shown here is derived from an EMBL/GenBank/DDBJ whole genome shotgun (WGS) entry which is preliminary data.</text>
</comment>
<evidence type="ECO:0000256" key="6">
    <source>
        <dbReference type="SAM" id="MobiDB-lite"/>
    </source>
</evidence>
<organism evidence="8 9">
    <name type="scientific">Phlyctema vagabunda</name>
    <dbReference type="NCBI Taxonomy" id="108571"/>
    <lineage>
        <taxon>Eukaryota</taxon>
        <taxon>Fungi</taxon>
        <taxon>Dikarya</taxon>
        <taxon>Ascomycota</taxon>
        <taxon>Pezizomycotina</taxon>
        <taxon>Leotiomycetes</taxon>
        <taxon>Helotiales</taxon>
        <taxon>Dermateaceae</taxon>
        <taxon>Phlyctema</taxon>
    </lineage>
</organism>
<keyword evidence="9" id="KW-1185">Reference proteome</keyword>
<evidence type="ECO:0000256" key="5">
    <source>
        <dbReference type="ARBA" id="ARBA00023136"/>
    </source>
</evidence>
<name>A0ABR4PRI1_9HELO</name>
<dbReference type="Pfam" id="PF11712">
    <property type="entry name" value="Vma12"/>
    <property type="match status" value="1"/>
</dbReference>
<dbReference type="Proteomes" id="UP001629113">
    <property type="component" value="Unassembled WGS sequence"/>
</dbReference>
<dbReference type="PANTHER" id="PTHR31394:SF1">
    <property type="entry name" value="TRANSMEMBRANE PROTEIN 199"/>
    <property type="match status" value="1"/>
</dbReference>
<feature type="compositionally biased region" description="Acidic residues" evidence="6">
    <location>
        <begin position="37"/>
        <end position="48"/>
    </location>
</feature>
<evidence type="ECO:0000313" key="8">
    <source>
        <dbReference type="EMBL" id="KAL3425969.1"/>
    </source>
</evidence>
<feature type="transmembrane region" description="Helical" evidence="7">
    <location>
        <begin position="231"/>
        <end position="252"/>
    </location>
</feature>
<keyword evidence="4 7" id="KW-1133">Transmembrane helix</keyword>
<feature type="region of interest" description="Disordered" evidence="6">
    <location>
        <begin position="15"/>
        <end position="88"/>
    </location>
</feature>
<keyword evidence="2 7" id="KW-0812">Transmembrane</keyword>
<evidence type="ECO:0000256" key="3">
    <source>
        <dbReference type="ARBA" id="ARBA00022824"/>
    </source>
</evidence>
<evidence type="ECO:0000256" key="2">
    <source>
        <dbReference type="ARBA" id="ARBA00022692"/>
    </source>
</evidence>
<reference evidence="8 9" key="1">
    <citation type="submission" date="2024-06" db="EMBL/GenBank/DDBJ databases">
        <title>Complete genome of Phlyctema vagabunda strain 19-DSS-EL-015.</title>
        <authorList>
            <person name="Fiorenzani C."/>
        </authorList>
    </citation>
    <scope>NUCLEOTIDE SEQUENCE [LARGE SCALE GENOMIC DNA]</scope>
    <source>
        <strain evidence="8 9">19-DSS-EL-015</strain>
    </source>
</reference>
<keyword evidence="3" id="KW-0256">Endoplasmic reticulum</keyword>
<dbReference type="InterPro" id="IPR021013">
    <property type="entry name" value="ATPase_Vma12"/>
</dbReference>
<evidence type="ECO:0000256" key="4">
    <source>
        <dbReference type="ARBA" id="ARBA00022989"/>
    </source>
</evidence>
<feature type="compositionally biased region" description="Basic and acidic residues" evidence="6">
    <location>
        <begin position="15"/>
        <end position="27"/>
    </location>
</feature>
<dbReference type="EMBL" id="JBFCZG010000002">
    <property type="protein sequence ID" value="KAL3425969.1"/>
    <property type="molecule type" value="Genomic_DNA"/>
</dbReference>
<sequence length="317" mass="34908">MVLLTMTHPIVEALEKLQSPRESKDIFPGDGNLESVSEAEDKPDEEEAGNDKHGNHGPDTPRDTGEKAKKLSDTLDEPSLTDPEIGNPISHGQILDISQQLKVQGLSPSTLDVLLRGSRVYLPPPTAKPEPTAEYKALMARLRREEEMRAYERMTNPAPPMETFNQRFPASSAAYAFSLDHQPLQSTDDDEVTYADIDRQMAVVINIVVSVLACAGGLWVIARWWSTPARLALSMTGSILVGIAEIVVYTGYLRKVGDAKGKAKGLQEIKEVINTWTVGGGKDLKEDEIKSQGNVILIEDKVHSKDDTVRKRKKEGI</sequence>
<protein>
    <submittedName>
        <fullName evidence="8">Vacuolar h+-atpase assembly protein</fullName>
    </submittedName>
</protein>
<evidence type="ECO:0000256" key="1">
    <source>
        <dbReference type="ARBA" id="ARBA00004477"/>
    </source>
</evidence>
<feature type="transmembrane region" description="Helical" evidence="7">
    <location>
        <begin position="203"/>
        <end position="225"/>
    </location>
</feature>
<evidence type="ECO:0000313" key="9">
    <source>
        <dbReference type="Proteomes" id="UP001629113"/>
    </source>
</evidence>
<accession>A0ABR4PRI1</accession>
<feature type="compositionally biased region" description="Basic and acidic residues" evidence="6">
    <location>
        <begin position="49"/>
        <end position="73"/>
    </location>
</feature>